<accession>A0A9X4R3B2</accession>
<dbReference type="RefSeq" id="WP_378990591.1">
    <property type="nucleotide sequence ID" value="NZ_JBHSRN010000029.1"/>
</dbReference>
<evidence type="ECO:0000313" key="2">
    <source>
        <dbReference type="EMBL" id="MDG0861897.1"/>
    </source>
</evidence>
<dbReference type="AlphaFoldDB" id="A0A9X4R3B2"/>
<sequence>MTSIDLIGENTGVHLRQQDRSAGADGVPGSIEHPAILNISLLFQVFIDQNDDLTGTTAPCCRQLFDI</sequence>
<feature type="region of interest" description="Disordered" evidence="1">
    <location>
        <begin position="1"/>
        <end position="27"/>
    </location>
</feature>
<reference evidence="2" key="1">
    <citation type="submission" date="2019-02" db="EMBL/GenBank/DDBJ databases">
        <title>Draft genome of the type strain Pelomonas aquatica CCUG 52575T.</title>
        <authorList>
            <person name="Gomila M."/>
            <person name="Lalucat J."/>
        </authorList>
    </citation>
    <scope>NUCLEOTIDE SEQUENCE</scope>
    <source>
        <strain evidence="2">CCUG 52575</strain>
    </source>
</reference>
<evidence type="ECO:0000256" key="1">
    <source>
        <dbReference type="SAM" id="MobiDB-lite"/>
    </source>
</evidence>
<keyword evidence="3" id="KW-1185">Reference proteome</keyword>
<protein>
    <submittedName>
        <fullName evidence="2">Uncharacterized protein</fullName>
    </submittedName>
</protein>
<gene>
    <name evidence="2" type="ORF">EXJ73_05345</name>
</gene>
<dbReference type="Proteomes" id="UP001152766">
    <property type="component" value="Unassembled WGS sequence"/>
</dbReference>
<name>A0A9X4R3B2_9BURK</name>
<comment type="caution">
    <text evidence="2">The sequence shown here is derived from an EMBL/GenBank/DDBJ whole genome shotgun (WGS) entry which is preliminary data.</text>
</comment>
<dbReference type="EMBL" id="SGUG01000006">
    <property type="protein sequence ID" value="MDG0861897.1"/>
    <property type="molecule type" value="Genomic_DNA"/>
</dbReference>
<organism evidence="2 3">
    <name type="scientific">Pelomonas aquatica</name>
    <dbReference type="NCBI Taxonomy" id="431058"/>
    <lineage>
        <taxon>Bacteria</taxon>
        <taxon>Pseudomonadati</taxon>
        <taxon>Pseudomonadota</taxon>
        <taxon>Betaproteobacteria</taxon>
        <taxon>Burkholderiales</taxon>
        <taxon>Sphaerotilaceae</taxon>
        <taxon>Roseateles</taxon>
    </lineage>
</organism>
<proteinExistence type="predicted"/>
<evidence type="ECO:0000313" key="3">
    <source>
        <dbReference type="Proteomes" id="UP001152766"/>
    </source>
</evidence>